<sequence length="573" mass="64772">MARVFLTDSKGNKPLGGQRLEDVDAINSKVMRLPTRHQAGPGHDKDRYNALRHAIQDLIDQGLVNLEQPSVTTNLLPAHSTHTVSPLLGNIHHVPTPFSLIPDGASFQLTHSTPLVIRHQDTFVSFTLWPEDDDSEGRDIRIMTRSGRIAQPPPLTFRPFEGASSHEEVRREDDEVLRQLWSNQARISIWSLLASSSTHRDALIQALSQIRVETTTTLKRLIHMMMADRATCIVFSDDDFLSKGLDQIVIAYDNTKREVMGTLVIDLLIGRPWIHRVVVIPSSLHQQMKFIHDGHLIMTLEIEDFCRDFEAMSFDQHNNIVVLDLMKSMSFLPGMGLRLRKHGTSEFIDASDHDMTFGLGFIPTELQLSDGAPGTFVSTAITLSSLDRVSLLSLCFLDEVTDDGVVVDPIEMIDGVAPYDEYRDEMDMMTVKEEIHKQLSVGFISMVEYPEWLANVVPVPKKDGKVRVCVDFRDLNESNPKDDFPLPRIDLLVDSTIGRAYHLAALERFFERIRKFRLRLNPKKCTFGVTFGKLLGHMVSERGIKVDPDKIKAILDMPVLRIKKKIKGFLGNL</sequence>
<dbReference type="Gene3D" id="3.10.10.10">
    <property type="entry name" value="HIV Type 1 Reverse Transcriptase, subunit A, domain 1"/>
    <property type="match status" value="1"/>
</dbReference>
<evidence type="ECO:0000313" key="1">
    <source>
        <dbReference type="EMBL" id="RVW12119.1"/>
    </source>
</evidence>
<dbReference type="PANTHER" id="PTHR24559">
    <property type="entry name" value="TRANSPOSON TY3-I GAG-POL POLYPROTEIN"/>
    <property type="match status" value="1"/>
</dbReference>
<reference evidence="1 2" key="1">
    <citation type="journal article" date="2018" name="PLoS Genet.">
        <title>Population sequencing reveals clonal diversity and ancestral inbreeding in the grapevine cultivar Chardonnay.</title>
        <authorList>
            <person name="Roach M.J."/>
            <person name="Johnson D.L."/>
            <person name="Bohlmann J."/>
            <person name="van Vuuren H.J."/>
            <person name="Jones S.J."/>
            <person name="Pretorius I.S."/>
            <person name="Schmidt S.A."/>
            <person name="Borneman A.R."/>
        </authorList>
    </citation>
    <scope>NUCLEOTIDE SEQUENCE [LARGE SCALE GENOMIC DNA]</scope>
    <source>
        <strain evidence="2">cv. Chardonnay</strain>
        <tissue evidence="1">Leaf</tissue>
    </source>
</reference>
<accession>A0A438BMG0</accession>
<gene>
    <name evidence="1" type="ORF">CK203_087355</name>
</gene>
<dbReference type="InterPro" id="IPR043502">
    <property type="entry name" value="DNA/RNA_pol_sf"/>
</dbReference>
<dbReference type="Proteomes" id="UP000288805">
    <property type="component" value="Unassembled WGS sequence"/>
</dbReference>
<proteinExistence type="predicted"/>
<organism evidence="1 2">
    <name type="scientific">Vitis vinifera</name>
    <name type="common">Grape</name>
    <dbReference type="NCBI Taxonomy" id="29760"/>
    <lineage>
        <taxon>Eukaryota</taxon>
        <taxon>Viridiplantae</taxon>
        <taxon>Streptophyta</taxon>
        <taxon>Embryophyta</taxon>
        <taxon>Tracheophyta</taxon>
        <taxon>Spermatophyta</taxon>
        <taxon>Magnoliopsida</taxon>
        <taxon>eudicotyledons</taxon>
        <taxon>Gunneridae</taxon>
        <taxon>Pentapetalae</taxon>
        <taxon>rosids</taxon>
        <taxon>Vitales</taxon>
        <taxon>Vitaceae</taxon>
        <taxon>Viteae</taxon>
        <taxon>Vitis</taxon>
    </lineage>
</organism>
<dbReference type="InterPro" id="IPR053134">
    <property type="entry name" value="RNA-dir_DNA_polymerase"/>
</dbReference>
<dbReference type="EMBL" id="QGNW01002722">
    <property type="protein sequence ID" value="RVW12119.1"/>
    <property type="molecule type" value="Genomic_DNA"/>
</dbReference>
<dbReference type="SUPFAM" id="SSF56672">
    <property type="entry name" value="DNA/RNA polymerases"/>
    <property type="match status" value="1"/>
</dbReference>
<dbReference type="AlphaFoldDB" id="A0A438BMG0"/>
<dbReference type="Gene3D" id="3.30.70.270">
    <property type="match status" value="2"/>
</dbReference>
<dbReference type="PANTHER" id="PTHR24559:SF457">
    <property type="entry name" value="RNA-DIRECTED DNA POLYMERASE HOMOLOG"/>
    <property type="match status" value="1"/>
</dbReference>
<name>A0A438BMG0_VITVI</name>
<protein>
    <recommendedName>
        <fullName evidence="3">Transposon Ty3-I Gag-Pol polyprotein</fullName>
    </recommendedName>
</protein>
<comment type="caution">
    <text evidence="1">The sequence shown here is derived from an EMBL/GenBank/DDBJ whole genome shotgun (WGS) entry which is preliminary data.</text>
</comment>
<evidence type="ECO:0008006" key="3">
    <source>
        <dbReference type="Google" id="ProtNLM"/>
    </source>
</evidence>
<evidence type="ECO:0000313" key="2">
    <source>
        <dbReference type="Proteomes" id="UP000288805"/>
    </source>
</evidence>
<dbReference type="InterPro" id="IPR043128">
    <property type="entry name" value="Rev_trsase/Diguanyl_cyclase"/>
</dbReference>